<feature type="domain" description="Type I restriction modification DNA specificity" evidence="5">
    <location>
        <begin position="234"/>
        <end position="352"/>
    </location>
</feature>
<dbReference type="InterPro" id="IPR044946">
    <property type="entry name" value="Restrct_endonuc_typeI_TRD_sf"/>
</dbReference>
<dbReference type="GO" id="GO:0004519">
    <property type="term" value="F:endonuclease activity"/>
    <property type="evidence" value="ECO:0007669"/>
    <property type="project" value="UniProtKB-KW"/>
</dbReference>
<evidence type="ECO:0000256" key="4">
    <source>
        <dbReference type="SAM" id="MobiDB-lite"/>
    </source>
</evidence>
<dbReference type="InterPro" id="IPR052021">
    <property type="entry name" value="Type-I_RS_S_subunit"/>
</dbReference>
<accession>A0ABT3N7K8</accession>
<gene>
    <name evidence="6" type="ORF">OOT00_05510</name>
</gene>
<proteinExistence type="inferred from homology"/>
<protein>
    <submittedName>
        <fullName evidence="6">Restriction endonuclease subunit S</fullName>
    </submittedName>
</protein>
<feature type="compositionally biased region" description="Polar residues" evidence="4">
    <location>
        <begin position="417"/>
        <end position="428"/>
    </location>
</feature>
<evidence type="ECO:0000256" key="2">
    <source>
        <dbReference type="ARBA" id="ARBA00022747"/>
    </source>
</evidence>
<evidence type="ECO:0000313" key="7">
    <source>
        <dbReference type="Proteomes" id="UP001209681"/>
    </source>
</evidence>
<evidence type="ECO:0000313" key="6">
    <source>
        <dbReference type="EMBL" id="MCW7753443.1"/>
    </source>
</evidence>
<dbReference type="SUPFAM" id="SSF116734">
    <property type="entry name" value="DNA methylase specificity domain"/>
    <property type="match status" value="2"/>
</dbReference>
<reference evidence="6 7" key="1">
    <citation type="submission" date="2022-11" db="EMBL/GenBank/DDBJ databases">
        <title>Desulfobotulus tamanensis H1 sp. nov. - anaerobic, alkaliphilic, sulphate reducing bacterium isolated from terrestrial mud volcano.</title>
        <authorList>
            <person name="Frolova A."/>
            <person name="Merkel A.Y."/>
            <person name="Slobodkin A.I."/>
        </authorList>
    </citation>
    <scope>NUCLEOTIDE SEQUENCE [LARGE SCALE GENOMIC DNA]</scope>
    <source>
        <strain evidence="6 7">H1</strain>
    </source>
</reference>
<dbReference type="CDD" id="cd17245">
    <property type="entry name" value="RMtype1_S_TteMORF1547P-TRD2-CR2_Aco12261I-TRD1-CR1_like"/>
    <property type="match status" value="1"/>
</dbReference>
<dbReference type="Gene3D" id="3.90.220.20">
    <property type="entry name" value="DNA methylase specificity domains"/>
    <property type="match status" value="2"/>
</dbReference>
<dbReference type="PANTHER" id="PTHR30408:SF12">
    <property type="entry name" value="TYPE I RESTRICTION ENZYME MJAVIII SPECIFICITY SUBUNIT"/>
    <property type="match status" value="1"/>
</dbReference>
<dbReference type="InterPro" id="IPR000055">
    <property type="entry name" value="Restrct_endonuc_typeI_TRD"/>
</dbReference>
<dbReference type="PANTHER" id="PTHR30408">
    <property type="entry name" value="TYPE-1 RESTRICTION ENZYME ECOKI SPECIFICITY PROTEIN"/>
    <property type="match status" value="1"/>
</dbReference>
<dbReference type="RefSeq" id="WP_265424311.1">
    <property type="nucleotide sequence ID" value="NZ_JAPFPW010000004.1"/>
</dbReference>
<keyword evidence="7" id="KW-1185">Reference proteome</keyword>
<keyword evidence="3" id="KW-0238">DNA-binding</keyword>
<comment type="similarity">
    <text evidence="1">Belongs to the type-I restriction system S methylase family.</text>
</comment>
<evidence type="ECO:0000256" key="3">
    <source>
        <dbReference type="ARBA" id="ARBA00023125"/>
    </source>
</evidence>
<organism evidence="6 7">
    <name type="scientific">Desulfobotulus pelophilus</name>
    <dbReference type="NCBI Taxonomy" id="2823377"/>
    <lineage>
        <taxon>Bacteria</taxon>
        <taxon>Pseudomonadati</taxon>
        <taxon>Thermodesulfobacteriota</taxon>
        <taxon>Desulfobacteria</taxon>
        <taxon>Desulfobacterales</taxon>
        <taxon>Desulfobacteraceae</taxon>
        <taxon>Desulfobotulus</taxon>
    </lineage>
</organism>
<comment type="caution">
    <text evidence="6">The sequence shown here is derived from an EMBL/GenBank/DDBJ whole genome shotgun (WGS) entry which is preliminary data.</text>
</comment>
<keyword evidence="2" id="KW-0680">Restriction system</keyword>
<evidence type="ECO:0000259" key="5">
    <source>
        <dbReference type="Pfam" id="PF01420"/>
    </source>
</evidence>
<keyword evidence="6" id="KW-0255">Endonuclease</keyword>
<evidence type="ECO:0000256" key="1">
    <source>
        <dbReference type="ARBA" id="ARBA00010923"/>
    </source>
</evidence>
<sequence>MKKKQLQAVTKIIAGQSPESSTYNSTGNGLPFFQGKADFQEMFPTVRMWCTSAKRKEAEPGDILISVRAPVGAVNICNQKSIIGRGLSAIRPSSSLDGMFLYYFFKANEKQIDALGTGSTFKAITQETLKKIEIPIPPIKDQKRIAHLLGKVEGLIAHRKQHLQQLDDLLKSVFLEMFGDPEQNEKKHNISTLSPYITHLTSGGRGWAKYYSDSGKRFIRSLDVQMNAIGSDDIVYVTPPNNKETERTRVIQGDVLLTITGSKIGRVCSVPQDFEEAYISQHVAIIRTKGINPVYLSFYLSMPACGQRIITKQQYGQAKPGLNLTQIQNFEIITPDIDLQNQFAAIVEKVEGLKSRYQQSLTDLETLYAALTQKAFKGELDLSRIPLPTEPDASRKEPAETEPDIALPESEKPFHFSSPTKSHTSNLSCFEKQKPMLLK</sequence>
<dbReference type="EMBL" id="JAPFPW010000004">
    <property type="protein sequence ID" value="MCW7753443.1"/>
    <property type="molecule type" value="Genomic_DNA"/>
</dbReference>
<dbReference type="Pfam" id="PF01420">
    <property type="entry name" value="Methylase_S"/>
    <property type="match status" value="2"/>
</dbReference>
<keyword evidence="6" id="KW-0540">Nuclease</keyword>
<dbReference type="Proteomes" id="UP001209681">
    <property type="component" value="Unassembled WGS sequence"/>
</dbReference>
<feature type="region of interest" description="Disordered" evidence="4">
    <location>
        <begin position="384"/>
        <end position="439"/>
    </location>
</feature>
<name>A0ABT3N7K8_9BACT</name>
<feature type="domain" description="Type I restriction modification DNA specificity" evidence="5">
    <location>
        <begin position="2"/>
        <end position="166"/>
    </location>
</feature>
<keyword evidence="6" id="KW-0378">Hydrolase</keyword>